<dbReference type="Proteomes" id="UP000254101">
    <property type="component" value="Unassembled WGS sequence"/>
</dbReference>
<name>A0A395LME3_9SPHN</name>
<dbReference type="AlphaFoldDB" id="A0A395LME3"/>
<sequence length="178" mass="19136">MIGLGIILVSLAGLGSAQDAQEITVMPSRSVSIPMYDATGMKAWASCAWEKLPVSAANLVAYQSFEKDAPKNDGIPFANGEETLNYRINAACGEHLSAGDRNAISPMVKRAKQRILTDARPAQIAATDADVESFVCSLKVDGRYVRTEFELDTPSPRRLPAKQADCFLINSDGSLQDA</sequence>
<dbReference type="EMBL" id="QRBB01000001">
    <property type="protein sequence ID" value="RDS78112.1"/>
    <property type="molecule type" value="Genomic_DNA"/>
</dbReference>
<proteinExistence type="predicted"/>
<evidence type="ECO:0000313" key="1">
    <source>
        <dbReference type="EMBL" id="RDS78112.1"/>
    </source>
</evidence>
<dbReference type="RefSeq" id="WP_115492335.1">
    <property type="nucleotide sequence ID" value="NZ_JACHWW010000001.1"/>
</dbReference>
<accession>A0A395LME3</accession>
<comment type="caution">
    <text evidence="1">The sequence shown here is derived from an EMBL/GenBank/DDBJ whole genome shotgun (WGS) entry which is preliminary data.</text>
</comment>
<dbReference type="OrthoDB" id="9855485at2"/>
<organism evidence="1 2">
    <name type="scientific">Alteriqipengyuania lutimaris</name>
    <dbReference type="NCBI Taxonomy" id="1538146"/>
    <lineage>
        <taxon>Bacteria</taxon>
        <taxon>Pseudomonadati</taxon>
        <taxon>Pseudomonadota</taxon>
        <taxon>Alphaproteobacteria</taxon>
        <taxon>Sphingomonadales</taxon>
        <taxon>Erythrobacteraceae</taxon>
        <taxon>Alteriqipengyuania</taxon>
    </lineage>
</organism>
<gene>
    <name evidence="1" type="ORF">DL238_11200</name>
</gene>
<evidence type="ECO:0000313" key="2">
    <source>
        <dbReference type="Proteomes" id="UP000254101"/>
    </source>
</evidence>
<protein>
    <submittedName>
        <fullName evidence="1">Uncharacterized protein</fullName>
    </submittedName>
</protein>
<reference evidence="1 2" key="1">
    <citation type="submission" date="2018-07" db="EMBL/GenBank/DDBJ databases">
        <title>Erythrobacter nanhaiensis sp. nov., a novel member of the genus Erythrobacter isolated from the South China Sea.</title>
        <authorList>
            <person name="Chen X."/>
            <person name="Liu J."/>
        </authorList>
    </citation>
    <scope>NUCLEOTIDE SEQUENCE [LARGE SCALE GENOMIC DNA]</scope>
    <source>
        <strain evidence="1 2">S-5</strain>
    </source>
</reference>
<keyword evidence="2" id="KW-1185">Reference proteome</keyword>